<sequence length="103" mass="11325">MCSVAFVVQQKETTADHTTQMTGSHASADHSMDHERSRRLLHQNADDLRQVDSNSWRQPCGLKSRATPTLRDHTSTIAVVSNSTKFNVGGHRVGAINLNANTN</sequence>
<gene>
    <name evidence="2" type="ORF">TBK1r_64510</name>
</gene>
<name>A0ABX5Y387_9BACT</name>
<feature type="compositionally biased region" description="Basic and acidic residues" evidence="1">
    <location>
        <begin position="27"/>
        <end position="36"/>
    </location>
</feature>
<evidence type="ECO:0000313" key="3">
    <source>
        <dbReference type="Proteomes" id="UP000318081"/>
    </source>
</evidence>
<feature type="compositionally biased region" description="Polar residues" evidence="1">
    <location>
        <begin position="13"/>
        <end position="25"/>
    </location>
</feature>
<accession>A0ABX5Y387</accession>
<protein>
    <submittedName>
        <fullName evidence="2">Uncharacterized protein</fullName>
    </submittedName>
</protein>
<reference evidence="2 3" key="1">
    <citation type="submission" date="2019-02" db="EMBL/GenBank/DDBJ databases">
        <title>Deep-cultivation of Planctomycetes and their phenomic and genomic characterization uncovers novel biology.</title>
        <authorList>
            <person name="Wiegand S."/>
            <person name="Jogler M."/>
            <person name="Boedeker C."/>
            <person name="Pinto D."/>
            <person name="Vollmers J."/>
            <person name="Rivas-Marin E."/>
            <person name="Kohn T."/>
            <person name="Peeters S.H."/>
            <person name="Heuer A."/>
            <person name="Rast P."/>
            <person name="Oberbeckmann S."/>
            <person name="Bunk B."/>
            <person name="Jeske O."/>
            <person name="Meyerdierks A."/>
            <person name="Storesund J.E."/>
            <person name="Kallscheuer N."/>
            <person name="Luecker S."/>
            <person name="Lage O.M."/>
            <person name="Pohl T."/>
            <person name="Merkel B.J."/>
            <person name="Hornburger P."/>
            <person name="Mueller R.-W."/>
            <person name="Bruemmer F."/>
            <person name="Labrenz M."/>
            <person name="Spormann A.M."/>
            <person name="Op den Camp H."/>
            <person name="Overmann J."/>
            <person name="Amann R."/>
            <person name="Jetten M.S.M."/>
            <person name="Mascher T."/>
            <person name="Medema M.H."/>
            <person name="Devos D.P."/>
            <person name="Kaster A.-K."/>
            <person name="Ovreas L."/>
            <person name="Rohde M."/>
            <person name="Galperin M.Y."/>
            <person name="Jogler C."/>
        </authorList>
    </citation>
    <scope>NUCLEOTIDE SEQUENCE [LARGE SCALE GENOMIC DNA]</scope>
    <source>
        <strain evidence="2 3">TBK1r</strain>
    </source>
</reference>
<dbReference type="Proteomes" id="UP000318081">
    <property type="component" value="Chromosome"/>
</dbReference>
<organism evidence="2 3">
    <name type="scientific">Stieleria magnilauensis</name>
    <dbReference type="NCBI Taxonomy" id="2527963"/>
    <lineage>
        <taxon>Bacteria</taxon>
        <taxon>Pseudomonadati</taxon>
        <taxon>Planctomycetota</taxon>
        <taxon>Planctomycetia</taxon>
        <taxon>Pirellulales</taxon>
        <taxon>Pirellulaceae</taxon>
        <taxon>Stieleria</taxon>
    </lineage>
</organism>
<proteinExistence type="predicted"/>
<evidence type="ECO:0000256" key="1">
    <source>
        <dbReference type="SAM" id="MobiDB-lite"/>
    </source>
</evidence>
<keyword evidence="3" id="KW-1185">Reference proteome</keyword>
<feature type="region of interest" description="Disordered" evidence="1">
    <location>
        <begin position="13"/>
        <end position="36"/>
    </location>
</feature>
<evidence type="ECO:0000313" key="2">
    <source>
        <dbReference type="EMBL" id="QDV87421.1"/>
    </source>
</evidence>
<dbReference type="EMBL" id="CP036432">
    <property type="protein sequence ID" value="QDV87421.1"/>
    <property type="molecule type" value="Genomic_DNA"/>
</dbReference>